<dbReference type="GO" id="GO:1990189">
    <property type="term" value="F:protein N-terminal-serine acetyltransferase activity"/>
    <property type="evidence" value="ECO:0007669"/>
    <property type="project" value="TreeGrafter"/>
</dbReference>
<gene>
    <name evidence="2" type="ORF">THF1A12_690011</name>
</gene>
<dbReference type="InterPro" id="IPR000182">
    <property type="entry name" value="GNAT_dom"/>
</dbReference>
<reference evidence="2" key="1">
    <citation type="submission" date="2022-01" db="EMBL/GenBank/DDBJ databases">
        <authorList>
            <person name="Lagorce A."/>
        </authorList>
    </citation>
    <scope>NUCLEOTIDE SEQUENCE</scope>
    <source>
        <strain evidence="2">Th15_F1_A12</strain>
    </source>
</reference>
<dbReference type="InterPro" id="IPR051908">
    <property type="entry name" value="Ribosomal_N-acetyltransferase"/>
</dbReference>
<dbReference type="GO" id="GO:0008999">
    <property type="term" value="F:protein-N-terminal-alanine acetyltransferase activity"/>
    <property type="evidence" value="ECO:0007669"/>
    <property type="project" value="TreeGrafter"/>
</dbReference>
<evidence type="ECO:0000313" key="2">
    <source>
        <dbReference type="EMBL" id="CAH1603266.1"/>
    </source>
</evidence>
<proteinExistence type="predicted"/>
<dbReference type="RefSeq" id="WP_104048519.1">
    <property type="nucleotide sequence ID" value="NZ_CAKMTZ010000123.1"/>
</dbReference>
<dbReference type="PANTHER" id="PTHR43441:SF11">
    <property type="entry name" value="RIBOSOMAL-PROTEIN-SERINE ACETYLTRANSFERASE"/>
    <property type="match status" value="1"/>
</dbReference>
<dbReference type="AlphaFoldDB" id="A0AAU9QW21"/>
<name>A0AAU9QW21_9VIBR</name>
<organism evidence="2 3">
    <name type="scientific">Vibrio jasicida</name>
    <dbReference type="NCBI Taxonomy" id="766224"/>
    <lineage>
        <taxon>Bacteria</taxon>
        <taxon>Pseudomonadati</taxon>
        <taxon>Pseudomonadota</taxon>
        <taxon>Gammaproteobacteria</taxon>
        <taxon>Vibrionales</taxon>
        <taxon>Vibrionaceae</taxon>
        <taxon>Vibrio</taxon>
    </lineage>
</organism>
<dbReference type="InterPro" id="IPR016181">
    <property type="entry name" value="Acyl_CoA_acyltransferase"/>
</dbReference>
<dbReference type="EMBL" id="CAKMUD010000126">
    <property type="protein sequence ID" value="CAH1603266.1"/>
    <property type="molecule type" value="Genomic_DNA"/>
</dbReference>
<dbReference type="GO" id="GO:0005737">
    <property type="term" value="C:cytoplasm"/>
    <property type="evidence" value="ECO:0007669"/>
    <property type="project" value="TreeGrafter"/>
</dbReference>
<dbReference type="PANTHER" id="PTHR43441">
    <property type="entry name" value="RIBOSOMAL-PROTEIN-SERINE ACETYLTRANSFERASE"/>
    <property type="match status" value="1"/>
</dbReference>
<sequence>MYEGYETSQPLQISERVTIEPLMTKHANTLLEVVNKSRDSLSRYLPWTEFVKNRREAVRYISQRINSRVSEAHWFALLLDNQFVGVLGIKGVNEETRVTEVGYWLAESGRGHRVVNQVLSVIIPLVKGRGHASLIQFHCMEDNIASIKVAERAGASLKEYVDHDFETLDPSQRLGIYELKLAEINA</sequence>
<comment type="caution">
    <text evidence="2">The sequence shown here is derived from an EMBL/GenBank/DDBJ whole genome shotgun (WGS) entry which is preliminary data.</text>
</comment>
<evidence type="ECO:0000313" key="3">
    <source>
        <dbReference type="Proteomes" id="UP001295462"/>
    </source>
</evidence>
<accession>A0AAU9QW21</accession>
<dbReference type="Proteomes" id="UP001295462">
    <property type="component" value="Unassembled WGS sequence"/>
</dbReference>
<evidence type="ECO:0000259" key="1">
    <source>
        <dbReference type="PROSITE" id="PS51186"/>
    </source>
</evidence>
<dbReference type="SUPFAM" id="SSF55729">
    <property type="entry name" value="Acyl-CoA N-acyltransferases (Nat)"/>
    <property type="match status" value="1"/>
</dbReference>
<protein>
    <submittedName>
        <fullName evidence="2">Ribosomal-protein-serine acetyltransferase</fullName>
    </submittedName>
</protein>
<dbReference type="Gene3D" id="3.40.630.30">
    <property type="match status" value="1"/>
</dbReference>
<feature type="domain" description="N-acetyltransferase" evidence="1">
    <location>
        <begin position="17"/>
        <end position="183"/>
    </location>
</feature>
<dbReference type="PROSITE" id="PS51186">
    <property type="entry name" value="GNAT"/>
    <property type="match status" value="1"/>
</dbReference>
<dbReference type="Pfam" id="PF13302">
    <property type="entry name" value="Acetyltransf_3"/>
    <property type="match status" value="1"/>
</dbReference>